<reference evidence="3 4" key="1">
    <citation type="submission" date="2019-09" db="EMBL/GenBank/DDBJ databases">
        <title>Pararcticibacter amylolyticus gen. nov., sp. nov., isolated from a rottenly hemp rope, and reclassification of Pedobacter tournemirensis as Pararcticibacter tournemirensis comb. nov.</title>
        <authorList>
            <person name="Cai Y."/>
        </authorList>
    </citation>
    <scope>NUCLEOTIDE SEQUENCE [LARGE SCALE GENOMIC DNA]</scope>
    <source>
        <strain evidence="3 4">TF5-37.2-LB10</strain>
    </source>
</reference>
<proteinExistence type="predicted"/>
<comment type="caution">
    <text evidence="3">The sequence shown here is derived from an EMBL/GenBank/DDBJ whole genome shotgun (WGS) entry which is preliminary data.</text>
</comment>
<evidence type="ECO:0000313" key="3">
    <source>
        <dbReference type="EMBL" id="KAA8479166.1"/>
    </source>
</evidence>
<gene>
    <name evidence="3" type="ORF">F1649_16660</name>
</gene>
<evidence type="ECO:0000313" key="4">
    <source>
        <dbReference type="Proteomes" id="UP000322918"/>
    </source>
</evidence>
<dbReference type="Gene3D" id="1.50.10.100">
    <property type="entry name" value="Chondroitin AC/alginate lyase"/>
    <property type="match status" value="1"/>
</dbReference>
<name>A0A5M9GX27_9SPHI</name>
<dbReference type="RefSeq" id="WP_141813363.1">
    <property type="nucleotide sequence ID" value="NZ_VFPL01000001.1"/>
</dbReference>
<dbReference type="AlphaFoldDB" id="A0A5M9GX27"/>
<dbReference type="InterPro" id="IPR008929">
    <property type="entry name" value="Chondroitin_lyas"/>
</dbReference>
<accession>A0A5M9GX27</accession>
<dbReference type="InterPro" id="IPR012480">
    <property type="entry name" value="Hepar_II_III_C"/>
</dbReference>
<keyword evidence="4" id="KW-1185">Reference proteome</keyword>
<dbReference type="SUPFAM" id="SSF48230">
    <property type="entry name" value="Chondroitin AC/alginate lyase"/>
    <property type="match status" value="1"/>
</dbReference>
<dbReference type="GO" id="GO:0030313">
    <property type="term" value="C:cell envelope"/>
    <property type="evidence" value="ECO:0007669"/>
    <property type="project" value="UniProtKB-SubCell"/>
</dbReference>
<organism evidence="3 4">
    <name type="scientific">Arcticibacter tournemirensis</name>
    <dbReference type="NCBI Taxonomy" id="699437"/>
    <lineage>
        <taxon>Bacteria</taxon>
        <taxon>Pseudomonadati</taxon>
        <taxon>Bacteroidota</taxon>
        <taxon>Sphingobacteriia</taxon>
        <taxon>Sphingobacteriales</taxon>
        <taxon>Sphingobacteriaceae</taxon>
        <taxon>Arcticibacter</taxon>
    </lineage>
</organism>
<dbReference type="Gene3D" id="2.70.98.70">
    <property type="match status" value="1"/>
</dbReference>
<evidence type="ECO:0000259" key="2">
    <source>
        <dbReference type="Pfam" id="PF07940"/>
    </source>
</evidence>
<evidence type="ECO:0000256" key="1">
    <source>
        <dbReference type="ARBA" id="ARBA00004196"/>
    </source>
</evidence>
<dbReference type="PANTHER" id="PTHR38045:SF1">
    <property type="entry name" value="HEPARINASE II_III-LIKE PROTEIN"/>
    <property type="match status" value="1"/>
</dbReference>
<feature type="domain" description="Heparinase II/III-like C-terminal" evidence="2">
    <location>
        <begin position="388"/>
        <end position="557"/>
    </location>
</feature>
<dbReference type="EMBL" id="VWNE01000029">
    <property type="protein sequence ID" value="KAA8479166.1"/>
    <property type="molecule type" value="Genomic_DNA"/>
</dbReference>
<dbReference type="OrthoDB" id="175534at2"/>
<dbReference type="Proteomes" id="UP000322918">
    <property type="component" value="Unassembled WGS sequence"/>
</dbReference>
<dbReference type="GO" id="GO:0016829">
    <property type="term" value="F:lyase activity"/>
    <property type="evidence" value="ECO:0007669"/>
    <property type="project" value="InterPro"/>
</dbReference>
<sequence>MLNRYYSEFSLTSVAICLFFVLISQGIYAQSLPETVSKITEHPRLLLLKGEENAIRQELQKDTVRGRVNRAILTECDLILTQPPVERKMIGRRLLQASRESLRRIFFLSYAWRITGKEQYFQKCEKELLAAAAFEDWNPTHFLDVAEMTLALSIGYDWLYNGLSANSRDIISKAIIQKGLNPSFDPKYNGWLRGSNNWNQVCNAGITFGALAVYEQQPELSGKLINRAIESVLIPMKKYAPDGNYMEGYSYWAYGTSFNVFLISALEKIFKSDFGLSKQPGFLKTASFYEQLTGTSDMPFNYGDGGGPEGLQPAMFWFAEKLQDPSILYIEKENLLSSRFHVKSNRLLPAVMLWGRAIPVDKITVPTTLFWAGVGENEVAILRTGWDKNGIYVGFKAGTPSLSHAHMDIGSFVMDAEGVRWSADLGMQQYNSLESAGLDIWNMAQNSQRWQVFRYSNPSHSTLTVNGHHQSVKGRAKIIARSSDPQHTRAVIDMSEIYNEDLVTAKRGVAITGRKYVNVRDEIETGDSECTIRWAMLTPAKVKSIEGAQIHLVNKGKHLKMYIAGIEGAVFKTWSTDPPNNYDAPNPGTTLVGFELKVPAHTKKSFNVILAPGNEKMEVKNINLTALNEW</sequence>
<dbReference type="Pfam" id="PF07940">
    <property type="entry name" value="Hepar_II_III_C"/>
    <property type="match status" value="1"/>
</dbReference>
<protein>
    <submittedName>
        <fullName evidence="3">Heparinase</fullName>
    </submittedName>
</protein>
<dbReference type="PANTHER" id="PTHR38045">
    <property type="entry name" value="CHROMOSOME 1, WHOLE GENOME SHOTGUN SEQUENCE"/>
    <property type="match status" value="1"/>
</dbReference>
<comment type="subcellular location">
    <subcellularLocation>
        <location evidence="1">Cell envelope</location>
    </subcellularLocation>
</comment>